<comment type="catalytic activity">
    <reaction evidence="1">
        <text>Random endo-hydrolysis of N-acetyl-beta-D-glucosaminide (1-&gt;4)-beta-linkages in chitin and chitodextrins.</text>
        <dbReference type="EC" id="3.2.1.14"/>
    </reaction>
</comment>
<evidence type="ECO:0000256" key="10">
    <source>
        <dbReference type="SAM" id="SignalP"/>
    </source>
</evidence>
<evidence type="ECO:0000256" key="2">
    <source>
        <dbReference type="ARBA" id="ARBA00009121"/>
    </source>
</evidence>
<dbReference type="FunFam" id="3.10.50.10:FF:000001">
    <property type="entry name" value="Chitinase 3-like 1"/>
    <property type="match status" value="1"/>
</dbReference>
<feature type="chain" id="PRO_5022924370" description="chitinase" evidence="10">
    <location>
        <begin position="22"/>
        <end position="455"/>
    </location>
</feature>
<evidence type="ECO:0000256" key="6">
    <source>
        <dbReference type="ARBA" id="ARBA00023024"/>
    </source>
</evidence>
<comment type="caution">
    <text evidence="13">The sequence shown here is derived from an EMBL/GenBank/DDBJ whole genome shotgun (WGS) entry which is preliminary data.</text>
</comment>
<keyword evidence="6" id="KW-0146">Chitin degradation</keyword>
<dbReference type="EMBL" id="SOYY01000019">
    <property type="protein sequence ID" value="KAA0707728.1"/>
    <property type="molecule type" value="Genomic_DNA"/>
</dbReference>
<sequence length="455" mass="50321">MTKLTLLAGLGFLLTLQIVASTKLVCYVTNWSQYRPGNGKFTPENVDPFLCTHLVYALATISPSNEITTVEWNDDAMYKSLNNLKNVNPTLKTMLSVGGLTNGISPYIKMVSTPENRKTFIRSAMLFLRANNFDGLDIDWEYPGQNGSPPEDKQRFTTLIKEVRQAIEKEALDTKKTPLILSSKVAAVKSIIDRGYEIAEVASQLDFLTVLTYDYHGFWDKVTGHNSPLYKSSLDSGNSLELNINASVTHWLKGGAIAERLLITLPTFGRTFLLSTSNTGLGAPASGPAGAGPYTREEGYWSYYEICPMESTNQLEWIDKQKVPYMVQGKAWVGYDNPESYTAKVQWLNSLNLGGASVWSLDLDDFTGSFCTKGAYPLVNHLRKSLGFGPKPTTTPGPTTTADPVNSFCVGKPDGLYPNTADETTYFHCFRGNTYLQKCQPGLVFIDACKCCNWP</sequence>
<dbReference type="SUPFAM" id="SSF57625">
    <property type="entry name" value="Invertebrate chitin-binding proteins"/>
    <property type="match status" value="1"/>
</dbReference>
<keyword evidence="8" id="KW-0326">Glycosidase</keyword>
<keyword evidence="9" id="KW-0119">Carbohydrate metabolism</keyword>
<dbReference type="InterPro" id="IPR001223">
    <property type="entry name" value="Glyco_hydro18_cat"/>
</dbReference>
<dbReference type="SUPFAM" id="SSF51445">
    <property type="entry name" value="(Trans)glycosidases"/>
    <property type="match status" value="1"/>
</dbReference>
<dbReference type="PROSITE" id="PS01095">
    <property type="entry name" value="GH18_1"/>
    <property type="match status" value="1"/>
</dbReference>
<reference evidence="13 14" key="1">
    <citation type="journal article" date="2019" name="Mol. Ecol. Resour.">
        <title>Chromosome-level genome assembly of Triplophysa tibetana, a fish adapted to the harsh high-altitude environment of the Tibetan Plateau.</title>
        <authorList>
            <person name="Yang X."/>
            <person name="Liu H."/>
            <person name="Ma Z."/>
            <person name="Zou Y."/>
            <person name="Zou M."/>
            <person name="Mao Y."/>
            <person name="Li X."/>
            <person name="Wang H."/>
            <person name="Chen T."/>
            <person name="Wang W."/>
            <person name="Yang R."/>
        </authorList>
    </citation>
    <scope>NUCLEOTIDE SEQUENCE [LARGE SCALE GENOMIC DNA]</scope>
    <source>
        <strain evidence="13">TTIB1903HZAU</strain>
        <tissue evidence="13">Muscle</tissue>
    </source>
</reference>
<evidence type="ECO:0000256" key="4">
    <source>
        <dbReference type="ARBA" id="ARBA00022669"/>
    </source>
</evidence>
<evidence type="ECO:0000256" key="9">
    <source>
        <dbReference type="ARBA" id="ARBA00023326"/>
    </source>
</evidence>
<keyword evidence="9" id="KW-0624">Polysaccharide degradation</keyword>
<dbReference type="SUPFAM" id="SSF54556">
    <property type="entry name" value="Chitinase insertion domain"/>
    <property type="match status" value="1"/>
</dbReference>
<feature type="signal peptide" evidence="10">
    <location>
        <begin position="1"/>
        <end position="21"/>
    </location>
</feature>
<dbReference type="AlphaFoldDB" id="A0A5A9NEC8"/>
<dbReference type="CDD" id="cd02872">
    <property type="entry name" value="GH18_chitolectin_chitotriosidase"/>
    <property type="match status" value="1"/>
</dbReference>
<evidence type="ECO:0000259" key="11">
    <source>
        <dbReference type="PROSITE" id="PS50940"/>
    </source>
</evidence>
<proteinExistence type="inferred from homology"/>
<dbReference type="Gene3D" id="3.20.20.80">
    <property type="entry name" value="Glycosidases"/>
    <property type="match status" value="1"/>
</dbReference>
<dbReference type="Gene3D" id="2.170.140.10">
    <property type="entry name" value="Chitin binding domain"/>
    <property type="match status" value="1"/>
</dbReference>
<organism evidence="13 14">
    <name type="scientific">Triplophysa tibetana</name>
    <dbReference type="NCBI Taxonomy" id="1572043"/>
    <lineage>
        <taxon>Eukaryota</taxon>
        <taxon>Metazoa</taxon>
        <taxon>Chordata</taxon>
        <taxon>Craniata</taxon>
        <taxon>Vertebrata</taxon>
        <taxon>Euteleostomi</taxon>
        <taxon>Actinopterygii</taxon>
        <taxon>Neopterygii</taxon>
        <taxon>Teleostei</taxon>
        <taxon>Ostariophysi</taxon>
        <taxon>Cypriniformes</taxon>
        <taxon>Nemacheilidae</taxon>
        <taxon>Triplophysa</taxon>
    </lineage>
</organism>
<dbReference type="PROSITE" id="PS51910">
    <property type="entry name" value="GH18_2"/>
    <property type="match status" value="1"/>
</dbReference>
<dbReference type="InterPro" id="IPR001579">
    <property type="entry name" value="Glyco_hydro_18_chit_AS"/>
</dbReference>
<dbReference type="InterPro" id="IPR002557">
    <property type="entry name" value="Chitin-bd_dom"/>
</dbReference>
<keyword evidence="10" id="KW-0732">Signal</keyword>
<dbReference type="InterPro" id="IPR050314">
    <property type="entry name" value="Glycosyl_Hydrlase_18"/>
</dbReference>
<feature type="domain" description="Chitin-binding type-2" evidence="11">
    <location>
        <begin position="406"/>
        <end position="455"/>
    </location>
</feature>
<accession>A0A5A9NEC8</accession>
<evidence type="ECO:0000313" key="13">
    <source>
        <dbReference type="EMBL" id="KAA0707728.1"/>
    </source>
</evidence>
<evidence type="ECO:0000256" key="7">
    <source>
        <dbReference type="ARBA" id="ARBA00023157"/>
    </source>
</evidence>
<dbReference type="Proteomes" id="UP000324632">
    <property type="component" value="Chromosome 19"/>
</dbReference>
<dbReference type="Gene3D" id="3.10.50.10">
    <property type="match status" value="1"/>
</dbReference>
<dbReference type="GO" id="GO:0000272">
    <property type="term" value="P:polysaccharide catabolic process"/>
    <property type="evidence" value="ECO:0007669"/>
    <property type="project" value="UniProtKB-KW"/>
</dbReference>
<evidence type="ECO:0000256" key="8">
    <source>
        <dbReference type="ARBA" id="ARBA00023295"/>
    </source>
</evidence>
<dbReference type="Pfam" id="PF01607">
    <property type="entry name" value="CBM_14"/>
    <property type="match status" value="1"/>
</dbReference>
<dbReference type="FunFam" id="3.20.20.80:FF:000220">
    <property type="entry name" value="Chitotriosidase-1"/>
    <property type="match status" value="1"/>
</dbReference>
<dbReference type="PANTHER" id="PTHR11177">
    <property type="entry name" value="CHITINASE"/>
    <property type="match status" value="1"/>
</dbReference>
<dbReference type="Pfam" id="PF00704">
    <property type="entry name" value="Glyco_hydro_18"/>
    <property type="match status" value="1"/>
</dbReference>
<dbReference type="GO" id="GO:0008843">
    <property type="term" value="F:endochitinase activity"/>
    <property type="evidence" value="ECO:0007669"/>
    <property type="project" value="UniProtKB-EC"/>
</dbReference>
<evidence type="ECO:0000313" key="14">
    <source>
        <dbReference type="Proteomes" id="UP000324632"/>
    </source>
</evidence>
<keyword evidence="5" id="KW-0378">Hydrolase</keyword>
<evidence type="ECO:0000259" key="12">
    <source>
        <dbReference type="PROSITE" id="PS51910"/>
    </source>
</evidence>
<dbReference type="EC" id="3.2.1.14" evidence="3"/>
<dbReference type="InterPro" id="IPR017853">
    <property type="entry name" value="GH"/>
</dbReference>
<evidence type="ECO:0000256" key="1">
    <source>
        <dbReference type="ARBA" id="ARBA00000822"/>
    </source>
</evidence>
<feature type="domain" description="GH18" evidence="12">
    <location>
        <begin position="22"/>
        <end position="389"/>
    </location>
</feature>
<protein>
    <recommendedName>
        <fullName evidence="3">chitinase</fullName>
        <ecNumber evidence="3">3.2.1.14</ecNumber>
    </recommendedName>
</protein>
<keyword evidence="7" id="KW-1015">Disulfide bond</keyword>
<dbReference type="InterPro" id="IPR029070">
    <property type="entry name" value="Chitinase_insertion_sf"/>
</dbReference>
<keyword evidence="4" id="KW-0147">Chitin-binding</keyword>
<dbReference type="InterPro" id="IPR011583">
    <property type="entry name" value="Chitinase_II/V-like_cat"/>
</dbReference>
<dbReference type="FunFam" id="2.170.140.10:FF:000001">
    <property type="entry name" value="Acidic mammalian chitinase"/>
    <property type="match status" value="1"/>
</dbReference>
<dbReference type="GO" id="GO:0006032">
    <property type="term" value="P:chitin catabolic process"/>
    <property type="evidence" value="ECO:0007669"/>
    <property type="project" value="UniProtKB-KW"/>
</dbReference>
<keyword evidence="14" id="KW-1185">Reference proteome</keyword>
<name>A0A5A9NEC8_9TELE</name>
<comment type="similarity">
    <text evidence="2">Belongs to the glycosyl hydrolase 18 family. Chitinase class II subfamily.</text>
</comment>
<dbReference type="PROSITE" id="PS50940">
    <property type="entry name" value="CHIT_BIND_II"/>
    <property type="match status" value="1"/>
</dbReference>
<dbReference type="SMART" id="SM00636">
    <property type="entry name" value="Glyco_18"/>
    <property type="match status" value="1"/>
</dbReference>
<dbReference type="GO" id="GO:0008061">
    <property type="term" value="F:chitin binding"/>
    <property type="evidence" value="ECO:0007669"/>
    <property type="project" value="UniProtKB-KW"/>
</dbReference>
<evidence type="ECO:0000256" key="5">
    <source>
        <dbReference type="ARBA" id="ARBA00022801"/>
    </source>
</evidence>
<dbReference type="GO" id="GO:0005576">
    <property type="term" value="C:extracellular region"/>
    <property type="evidence" value="ECO:0007669"/>
    <property type="project" value="InterPro"/>
</dbReference>
<dbReference type="PANTHER" id="PTHR11177:SF332">
    <property type="entry name" value="CHITINASE"/>
    <property type="match status" value="1"/>
</dbReference>
<evidence type="ECO:0000256" key="3">
    <source>
        <dbReference type="ARBA" id="ARBA00012729"/>
    </source>
</evidence>
<dbReference type="InterPro" id="IPR036508">
    <property type="entry name" value="Chitin-bd_dom_sf"/>
</dbReference>
<gene>
    <name evidence="13" type="ORF">E1301_Tti010513</name>
</gene>